<dbReference type="OrthoDB" id="2109252at2759"/>
<sequence>MSVVFGSNVIRPPGQWQSGISVKPQWNKPSFRSHRPQTKTLDLMRFSKALDLAYYTQISDILRTSSLCRLDQVQDHLKSIACSCNDGSDCFTTSTITIGQKQVCALVDDDYTFSFGRLLFSETSVPQACTNILVQTVPKKLLKSKATETLSSNFISYKKPDDFSIYNAAGAVVGKVLSDGIKVQPLGVKSFSICFKQDSIESLENQTDGLVVDFSTLENVTESSTVSQLRIMEKNITRHTIHSSDGVCIILTKL</sequence>
<evidence type="ECO:0000313" key="2">
    <source>
        <dbReference type="Proteomes" id="UP000007797"/>
    </source>
</evidence>
<keyword evidence="2" id="KW-1185">Reference proteome</keyword>
<dbReference type="KEGG" id="dfa:DFA_06729"/>
<dbReference type="Proteomes" id="UP000007797">
    <property type="component" value="Unassembled WGS sequence"/>
</dbReference>
<gene>
    <name evidence="1" type="ORF">DFA_06729</name>
</gene>
<dbReference type="GeneID" id="14870181"/>
<dbReference type="EMBL" id="GL883020">
    <property type="protein sequence ID" value="EGG18062.1"/>
    <property type="molecule type" value="Genomic_DNA"/>
</dbReference>
<accession>F4Q242</accession>
<evidence type="ECO:0000313" key="1">
    <source>
        <dbReference type="EMBL" id="EGG18062.1"/>
    </source>
</evidence>
<dbReference type="GO" id="GO:0006935">
    <property type="term" value="P:chemotaxis"/>
    <property type="evidence" value="ECO:0007669"/>
    <property type="project" value="TreeGrafter"/>
</dbReference>
<proteinExistence type="predicted"/>
<dbReference type="AlphaFoldDB" id="F4Q242"/>
<name>F4Q242_CACFS</name>
<dbReference type="PANTHER" id="PTHR32102">
    <property type="entry name" value="DUF1084 DOMAIN-CONTAINING PROTEIN-RELATED"/>
    <property type="match status" value="1"/>
</dbReference>
<dbReference type="PANTHER" id="PTHR32102:SF13">
    <property type="entry name" value="THH1_TOM1_TOM3 DOMAIN-CONTAINING PROTEIN"/>
    <property type="match status" value="1"/>
</dbReference>
<reference evidence="2" key="1">
    <citation type="journal article" date="2011" name="Genome Res.">
        <title>Phylogeny-wide analysis of social amoeba genomes highlights ancient origins for complex intercellular communication.</title>
        <authorList>
            <person name="Heidel A.J."/>
            <person name="Lawal H.M."/>
            <person name="Felder M."/>
            <person name="Schilde C."/>
            <person name="Helps N.R."/>
            <person name="Tunggal B."/>
            <person name="Rivero F."/>
            <person name="John U."/>
            <person name="Schleicher M."/>
            <person name="Eichinger L."/>
            <person name="Platzer M."/>
            <person name="Noegel A.A."/>
            <person name="Schaap P."/>
            <person name="Gloeckner G."/>
        </authorList>
    </citation>
    <scope>NUCLEOTIDE SEQUENCE [LARGE SCALE GENOMIC DNA]</scope>
    <source>
        <strain evidence="2">SH3</strain>
    </source>
</reference>
<dbReference type="RefSeq" id="XP_004356955.1">
    <property type="nucleotide sequence ID" value="XM_004356901.1"/>
</dbReference>
<organism evidence="1 2">
    <name type="scientific">Cavenderia fasciculata</name>
    <name type="common">Slime mold</name>
    <name type="synonym">Dictyostelium fasciculatum</name>
    <dbReference type="NCBI Taxonomy" id="261658"/>
    <lineage>
        <taxon>Eukaryota</taxon>
        <taxon>Amoebozoa</taxon>
        <taxon>Evosea</taxon>
        <taxon>Eumycetozoa</taxon>
        <taxon>Dictyostelia</taxon>
        <taxon>Acytosteliales</taxon>
        <taxon>Cavenderiaceae</taxon>
        <taxon>Cavenderia</taxon>
    </lineage>
</organism>
<protein>
    <submittedName>
        <fullName evidence="1">Uncharacterized protein</fullName>
    </submittedName>
</protein>